<dbReference type="AlphaFoldDB" id="A0A3P8C5A6"/>
<dbReference type="Pfam" id="PF17339">
    <property type="entry name" value="PH_15"/>
    <property type="match status" value="1"/>
</dbReference>
<dbReference type="InterPro" id="IPR040443">
    <property type="entry name" value="PH_15"/>
</dbReference>
<name>A0A3P8C5A6_HELPZ</name>
<evidence type="ECO:0000313" key="3">
    <source>
        <dbReference type="Proteomes" id="UP000050761"/>
    </source>
</evidence>
<gene>
    <name evidence="2" type="ORF">HPBE_LOCUS10060</name>
</gene>
<dbReference type="EMBL" id="UZAH01026636">
    <property type="protein sequence ID" value="VDO83418.1"/>
    <property type="molecule type" value="Genomic_DNA"/>
</dbReference>
<evidence type="ECO:0000313" key="4">
    <source>
        <dbReference type="WBParaSite" id="HPBE_0001005901-mRNA-1"/>
    </source>
</evidence>
<accession>A0A3P8C5A6</accession>
<feature type="domain" description="PH-15" evidence="1">
    <location>
        <begin position="26"/>
        <end position="132"/>
    </location>
</feature>
<organism evidence="2">
    <name type="scientific">Heligmosomoides polygyrus</name>
    <name type="common">Parasitic roundworm</name>
    <dbReference type="NCBI Taxonomy" id="6339"/>
    <lineage>
        <taxon>Eukaryota</taxon>
        <taxon>Metazoa</taxon>
        <taxon>Ecdysozoa</taxon>
        <taxon>Nematoda</taxon>
        <taxon>Chromadorea</taxon>
        <taxon>Rhabditida</taxon>
        <taxon>Rhabditina</taxon>
        <taxon>Rhabditomorpha</taxon>
        <taxon>Strongyloidea</taxon>
        <taxon>Heligmosomidae</taxon>
        <taxon>Heligmosomoides</taxon>
    </lineage>
</organism>
<evidence type="ECO:0000259" key="1">
    <source>
        <dbReference type="Pfam" id="PF17339"/>
    </source>
</evidence>
<reference evidence="2 3" key="1">
    <citation type="submission" date="2018-11" db="EMBL/GenBank/DDBJ databases">
        <authorList>
            <consortium name="Pathogen Informatics"/>
        </authorList>
    </citation>
    <scope>NUCLEOTIDE SEQUENCE [LARGE SCALE GENOMIC DNA]</scope>
</reference>
<keyword evidence="3" id="KW-1185">Reference proteome</keyword>
<sequence length="313" mass="35200">MLGQSSYFLLTARSMLCFKRHYNVPLPAQEEYCREKGAICGYVEKRLAMSNWEKRLAVITRDNNLVIYKYYLLDICPGEPLMGKIYELEKIKVMHIERFPDGEIISRIRTLDGKSVKLRLKGKDASAWAAKLIKRTPGDRSAAMVGNVPGVVVTGSDSNNNMIYNNNNTSEERASGGKTKDDMNFSDLVHTILTSSSRSDRNAVRDQLDELIKRHLQNDTDRLLTDLSPSARADAAAVRLSKVIVNRYKMITLIVSTAYVLTTKSKLDSAVSEAARPSIVPHQRVASDLVFVRVLNICKFLADTFRRGPVNRI</sequence>
<dbReference type="OrthoDB" id="5875557at2759"/>
<protein>
    <submittedName>
        <fullName evidence="4">PH_15 domain-containing protein</fullName>
    </submittedName>
</protein>
<dbReference type="WBParaSite" id="HPBE_0001005901-mRNA-1">
    <property type="protein sequence ID" value="HPBE_0001005901-mRNA-1"/>
    <property type="gene ID" value="HPBE_0001005901"/>
</dbReference>
<proteinExistence type="predicted"/>
<evidence type="ECO:0000313" key="2">
    <source>
        <dbReference type="EMBL" id="VDO83418.1"/>
    </source>
</evidence>
<dbReference type="Proteomes" id="UP000050761">
    <property type="component" value="Unassembled WGS sequence"/>
</dbReference>
<reference evidence="4" key="2">
    <citation type="submission" date="2019-09" db="UniProtKB">
        <authorList>
            <consortium name="WormBaseParasite"/>
        </authorList>
    </citation>
    <scope>IDENTIFICATION</scope>
</reference>